<feature type="compositionally biased region" description="Polar residues" evidence="1">
    <location>
        <begin position="43"/>
        <end position="53"/>
    </location>
</feature>
<dbReference type="CDD" id="cd12148">
    <property type="entry name" value="fungal_TF_MHR"/>
    <property type="match status" value="1"/>
</dbReference>
<reference evidence="2" key="2">
    <citation type="journal article" date="2023" name="IMA Fungus">
        <title>Comparative genomic study of the Penicillium genus elucidates a diverse pangenome and 15 lateral gene transfer events.</title>
        <authorList>
            <person name="Petersen C."/>
            <person name="Sorensen T."/>
            <person name="Nielsen M.R."/>
            <person name="Sondergaard T.E."/>
            <person name="Sorensen J.L."/>
            <person name="Fitzpatrick D.A."/>
            <person name="Frisvad J.C."/>
            <person name="Nielsen K.L."/>
        </authorList>
    </citation>
    <scope>NUCLEOTIDE SEQUENCE</scope>
    <source>
        <strain evidence="2">IBT 34128</strain>
    </source>
</reference>
<comment type="caution">
    <text evidence="2">The sequence shown here is derived from an EMBL/GenBank/DDBJ whole genome shotgun (WGS) entry which is preliminary data.</text>
</comment>
<reference evidence="2" key="1">
    <citation type="submission" date="2022-11" db="EMBL/GenBank/DDBJ databases">
        <authorList>
            <person name="Petersen C."/>
        </authorList>
    </citation>
    <scope>NUCLEOTIDE SEQUENCE</scope>
    <source>
        <strain evidence="2">IBT 34128</strain>
    </source>
</reference>
<sequence>EDEPPRQTIPTVGSGAATNIRPADVDSDYSAKEEFHSLPGLQSGETKGESGNCSGPPEPCKACRSSNTECHFDPSRDLRRKVAVKRTIQELSNYKELLDSLLSTLRSADQPEIDKVMNLIQNDRSLQELACAVGCSATTFEDAGTLSATSHLAISEDGDHPMEMNTGQLNTKVVSASDTEVTSPDEAHPKEGSQTGSSPYARISLESLCDNPPFMVPARPWTEVTDDEALVSHLVSLYFTWDHPCAQFVDQTIFLEHMKLQDLSSEFCTPLLVNSLLSMASISPSHIFVFGKETKGLRRLKCQGKIELAWLMLRQAVQIAQGMGFFGAPRVLHQSTKSISPEMQRVHAITSWGIFNMNSEMSMDLEKGAHLERPVSRVNSGGDEDVPWIPYPRSNHITYTKQPACLPATRELLAELTNITVDTQELFFDQGEGLPIGSDVLSAKAIELYNRLQQCLESWANVSRMAKEFTPQQLVVRIKCLQAMIALHHMLSSRDQRGPVSARWKQLQRYQSKLAEEMAQCLRIQRQSYGLKYIPSQIVDATEFCFRVLVWQLENSDGARQAFIELCRFAVALSERFQGAAVTIQRIQSLAQSQTLRLPPEAINILNDAENWKGIDP</sequence>
<evidence type="ECO:0000313" key="3">
    <source>
        <dbReference type="Proteomes" id="UP001141434"/>
    </source>
</evidence>
<dbReference type="AlphaFoldDB" id="A0A9W9EH53"/>
<organism evidence="2 3">
    <name type="scientific">Penicillium alfredii</name>
    <dbReference type="NCBI Taxonomy" id="1506179"/>
    <lineage>
        <taxon>Eukaryota</taxon>
        <taxon>Fungi</taxon>
        <taxon>Dikarya</taxon>
        <taxon>Ascomycota</taxon>
        <taxon>Pezizomycotina</taxon>
        <taxon>Eurotiomycetes</taxon>
        <taxon>Eurotiomycetidae</taxon>
        <taxon>Eurotiales</taxon>
        <taxon>Aspergillaceae</taxon>
        <taxon>Penicillium</taxon>
    </lineage>
</organism>
<proteinExistence type="predicted"/>
<dbReference type="InterPro" id="IPR053187">
    <property type="entry name" value="Notoamide_regulator"/>
</dbReference>
<dbReference type="EMBL" id="JAPMSZ010000012">
    <property type="protein sequence ID" value="KAJ5081732.1"/>
    <property type="molecule type" value="Genomic_DNA"/>
</dbReference>
<dbReference type="Proteomes" id="UP001141434">
    <property type="component" value="Unassembled WGS sequence"/>
</dbReference>
<keyword evidence="3" id="KW-1185">Reference proteome</keyword>
<feature type="region of interest" description="Disordered" evidence="1">
    <location>
        <begin position="1"/>
        <end position="59"/>
    </location>
</feature>
<evidence type="ECO:0000256" key="1">
    <source>
        <dbReference type="SAM" id="MobiDB-lite"/>
    </source>
</evidence>
<dbReference type="OrthoDB" id="2593732at2759"/>
<dbReference type="RefSeq" id="XP_056507019.1">
    <property type="nucleotide sequence ID" value="XM_056660521.1"/>
</dbReference>
<feature type="region of interest" description="Disordered" evidence="1">
    <location>
        <begin position="175"/>
        <end position="198"/>
    </location>
</feature>
<dbReference type="GeneID" id="81399690"/>
<dbReference type="PANTHER" id="PTHR47256">
    <property type="entry name" value="ZN(II)2CYS6 TRANSCRIPTION FACTOR (EUROFUNG)-RELATED"/>
    <property type="match status" value="1"/>
</dbReference>
<gene>
    <name evidence="2" type="ORF">NUU61_009996</name>
</gene>
<name>A0A9W9EH53_9EURO</name>
<feature type="non-terminal residue" evidence="2">
    <location>
        <position position="1"/>
    </location>
</feature>
<protein>
    <submittedName>
        <fullName evidence="2">Transcription factor</fullName>
    </submittedName>
</protein>
<dbReference type="PANTHER" id="PTHR47256:SF10">
    <property type="entry name" value="ZN(II)2CYS6 TRANSCRIPTION FACTOR (EUROFUNG)"/>
    <property type="match status" value="1"/>
</dbReference>
<evidence type="ECO:0000313" key="2">
    <source>
        <dbReference type="EMBL" id="KAJ5081732.1"/>
    </source>
</evidence>
<accession>A0A9W9EH53</accession>